<dbReference type="Proteomes" id="UP001499854">
    <property type="component" value="Unassembled WGS sequence"/>
</dbReference>
<dbReference type="EMBL" id="BAAAQM010000013">
    <property type="protein sequence ID" value="GAA1967738.1"/>
    <property type="molecule type" value="Genomic_DNA"/>
</dbReference>
<gene>
    <name evidence="1" type="ORF">GCM10009838_27590</name>
</gene>
<evidence type="ECO:0000313" key="1">
    <source>
        <dbReference type="EMBL" id="GAA1967738.1"/>
    </source>
</evidence>
<sequence>MAPPNRYVNNTVKMIGTAMTSDSCSGTCLIFSNARQAKTRAAAAGPGRGGRAAGDKALMSCRGSAAVWAGVVVLMSAPGGGQVMAGSVSSGWGCVR</sequence>
<comment type="caution">
    <text evidence="1">The sequence shown here is derived from an EMBL/GenBank/DDBJ whole genome shotgun (WGS) entry which is preliminary data.</text>
</comment>
<proteinExistence type="predicted"/>
<evidence type="ECO:0000313" key="2">
    <source>
        <dbReference type="Proteomes" id="UP001499854"/>
    </source>
</evidence>
<keyword evidence="2" id="KW-1185">Reference proteome</keyword>
<name>A0ABN2RE83_9ACTN</name>
<reference evidence="1 2" key="1">
    <citation type="journal article" date="2019" name="Int. J. Syst. Evol. Microbiol.">
        <title>The Global Catalogue of Microorganisms (GCM) 10K type strain sequencing project: providing services to taxonomists for standard genome sequencing and annotation.</title>
        <authorList>
            <consortium name="The Broad Institute Genomics Platform"/>
            <consortium name="The Broad Institute Genome Sequencing Center for Infectious Disease"/>
            <person name="Wu L."/>
            <person name="Ma J."/>
        </authorList>
    </citation>
    <scope>NUCLEOTIDE SEQUENCE [LARGE SCALE GENOMIC DNA]</scope>
    <source>
        <strain evidence="1 2">JCM 16013</strain>
    </source>
</reference>
<organism evidence="1 2">
    <name type="scientific">Catenulispora subtropica</name>
    <dbReference type="NCBI Taxonomy" id="450798"/>
    <lineage>
        <taxon>Bacteria</taxon>
        <taxon>Bacillati</taxon>
        <taxon>Actinomycetota</taxon>
        <taxon>Actinomycetes</taxon>
        <taxon>Catenulisporales</taxon>
        <taxon>Catenulisporaceae</taxon>
        <taxon>Catenulispora</taxon>
    </lineage>
</organism>
<accession>A0ABN2RE83</accession>
<protein>
    <submittedName>
        <fullName evidence="1">Uncharacterized protein</fullName>
    </submittedName>
</protein>